<dbReference type="AlphaFoldDB" id="F0WT91"/>
<organism evidence="1">
    <name type="scientific">Albugo laibachii Nc14</name>
    <dbReference type="NCBI Taxonomy" id="890382"/>
    <lineage>
        <taxon>Eukaryota</taxon>
        <taxon>Sar</taxon>
        <taxon>Stramenopiles</taxon>
        <taxon>Oomycota</taxon>
        <taxon>Peronosporomycetes</taxon>
        <taxon>Albuginales</taxon>
        <taxon>Albuginaceae</taxon>
        <taxon>Albugo</taxon>
    </lineage>
</organism>
<reference evidence="1" key="1">
    <citation type="journal article" date="2011" name="PLoS Biol.">
        <title>Gene gain and loss during evolution of obligate parasitism in the white rust pathogen of Arabidopsis thaliana.</title>
        <authorList>
            <person name="Kemen E."/>
            <person name="Gardiner A."/>
            <person name="Schultz-Larsen T."/>
            <person name="Kemen A.C."/>
            <person name="Balmuth A.L."/>
            <person name="Robert-Seilaniantz A."/>
            <person name="Bailey K."/>
            <person name="Holub E."/>
            <person name="Studholme D.J."/>
            <person name="Maclean D."/>
            <person name="Jones J.D."/>
        </authorList>
    </citation>
    <scope>NUCLEOTIDE SEQUENCE</scope>
</reference>
<accession>F0WT91</accession>
<name>F0WT91_9STRA</name>
<gene>
    <name evidence="1" type="primary">AlNc14C247G9576</name>
    <name evidence="1" type="ORF">ALNC14_107240</name>
</gene>
<sequence length="141" mass="15893">MDINAAFDNIAGWEAQVIAENEQVGKEFGREIGYKEGYSLGCEKGAELGDELGFYHGCYIVWEKMMSSTHEKFRLTPRVPKLICAFGALLESISLEKDEIGGIILQLKFIRAKFKAITAQLRLQHKLLPDGKRPAHEDMSF</sequence>
<proteinExistence type="predicted"/>
<dbReference type="PANTHER" id="PTHR28532">
    <property type="entry name" value="GEO13458P1"/>
    <property type="match status" value="1"/>
</dbReference>
<dbReference type="EMBL" id="FR824292">
    <property type="protein sequence ID" value="CCA24580.1"/>
    <property type="molecule type" value="Genomic_DNA"/>
</dbReference>
<dbReference type="PANTHER" id="PTHR28532:SF1">
    <property type="entry name" value="ORAL CANCER OVEREXPRESSED 1"/>
    <property type="match status" value="1"/>
</dbReference>
<protein>
    <submittedName>
        <fullName evidence="1">Uncharacterized protein AlNc14C247G9576</fullName>
    </submittedName>
</protein>
<dbReference type="InterPro" id="IPR052436">
    <property type="entry name" value="LTO1_adapter"/>
</dbReference>
<dbReference type="HOGENOM" id="CLU_093191_3_1_1"/>
<evidence type="ECO:0000313" key="1">
    <source>
        <dbReference type="EMBL" id="CCA24580.1"/>
    </source>
</evidence>
<reference evidence="1" key="2">
    <citation type="submission" date="2011-02" db="EMBL/GenBank/DDBJ databases">
        <authorList>
            <person name="MacLean D."/>
        </authorList>
    </citation>
    <scope>NUCLEOTIDE SEQUENCE</scope>
</reference>